<dbReference type="KEGG" id="pbar:105423785"/>
<dbReference type="GeneID" id="105423785"/>
<evidence type="ECO:0000313" key="2">
    <source>
        <dbReference type="RefSeq" id="XP_011632001.1"/>
    </source>
</evidence>
<evidence type="ECO:0000313" key="1">
    <source>
        <dbReference type="Proteomes" id="UP000504615"/>
    </source>
</evidence>
<keyword evidence="1" id="KW-1185">Reference proteome</keyword>
<organism evidence="1 2">
    <name type="scientific">Pogonomyrmex barbatus</name>
    <name type="common">red harvester ant</name>
    <dbReference type="NCBI Taxonomy" id="144034"/>
    <lineage>
        <taxon>Eukaryota</taxon>
        <taxon>Metazoa</taxon>
        <taxon>Ecdysozoa</taxon>
        <taxon>Arthropoda</taxon>
        <taxon>Hexapoda</taxon>
        <taxon>Insecta</taxon>
        <taxon>Pterygota</taxon>
        <taxon>Neoptera</taxon>
        <taxon>Endopterygota</taxon>
        <taxon>Hymenoptera</taxon>
        <taxon>Apocrita</taxon>
        <taxon>Aculeata</taxon>
        <taxon>Formicoidea</taxon>
        <taxon>Formicidae</taxon>
        <taxon>Myrmicinae</taxon>
        <taxon>Pogonomyrmex</taxon>
    </lineage>
</organism>
<gene>
    <name evidence="2" type="primary">LOC105423785</name>
</gene>
<reference evidence="2" key="1">
    <citation type="submission" date="2025-08" db="UniProtKB">
        <authorList>
            <consortium name="RefSeq"/>
        </authorList>
    </citation>
    <scope>IDENTIFICATION</scope>
</reference>
<protein>
    <submittedName>
        <fullName evidence="2">Uncharacterized protein LOC105423785</fullName>
    </submittedName>
</protein>
<dbReference type="OrthoDB" id="7555284at2759"/>
<sequence length="85" mass="9780">MQRIEARKWNPNKETFDQNVIAKRALMQMIDLPTRDMIHILIGGIPQNALRATALSVADTSLDVFLEKMRNITEGMLDSREEIRV</sequence>
<accession>A0A6I9WJU1</accession>
<dbReference type="AlphaFoldDB" id="A0A6I9WJU1"/>
<name>A0A6I9WJU1_9HYME</name>
<dbReference type="RefSeq" id="XP_011632001.1">
    <property type="nucleotide sequence ID" value="XM_011633699.1"/>
</dbReference>
<proteinExistence type="predicted"/>
<dbReference type="Proteomes" id="UP000504615">
    <property type="component" value="Unplaced"/>
</dbReference>